<keyword evidence="5" id="KW-0479">Metal-binding</keyword>
<dbReference type="GO" id="GO:0003677">
    <property type="term" value="F:DNA binding"/>
    <property type="evidence" value="ECO:0007669"/>
    <property type="project" value="UniProtKB-KW"/>
</dbReference>
<dbReference type="Gene3D" id="1.10.340.70">
    <property type="match status" value="1"/>
</dbReference>
<evidence type="ECO:0000256" key="7">
    <source>
        <dbReference type="ARBA" id="ARBA00022759"/>
    </source>
</evidence>
<accession>A0A2N9ID79</accession>
<keyword evidence="4" id="KW-0540">Nuclease</keyword>
<dbReference type="Pfam" id="PF13650">
    <property type="entry name" value="Asp_protease_2"/>
    <property type="match status" value="1"/>
</dbReference>
<dbReference type="SUPFAM" id="SSF56672">
    <property type="entry name" value="DNA/RNA polymerases"/>
    <property type="match status" value="1"/>
</dbReference>
<keyword evidence="1" id="KW-0645">Protease</keyword>
<dbReference type="PANTHER" id="PTHR37984:SF5">
    <property type="entry name" value="PROTEIN NYNRIN-LIKE"/>
    <property type="match status" value="1"/>
</dbReference>
<dbReference type="PROSITE" id="PS50878">
    <property type="entry name" value="RT_POL"/>
    <property type="match status" value="1"/>
</dbReference>
<feature type="domain" description="Chromo" evidence="16">
    <location>
        <begin position="1242"/>
        <end position="1296"/>
    </location>
</feature>
<evidence type="ECO:0000256" key="13">
    <source>
        <dbReference type="ARBA" id="ARBA00023125"/>
    </source>
</evidence>
<dbReference type="SUPFAM" id="SSF53098">
    <property type="entry name" value="Ribonuclease H-like"/>
    <property type="match status" value="1"/>
</dbReference>
<feature type="coiled-coil region" evidence="15">
    <location>
        <begin position="65"/>
        <end position="113"/>
    </location>
</feature>
<dbReference type="InterPro" id="IPR043128">
    <property type="entry name" value="Rev_trsase/Diguanyl_cyclase"/>
</dbReference>
<sequence length="1296" mass="147892">MRIRACSIASSFISLGLARRSLKYRINVVRSYSHPSHLSSPTRPGPLTQYKNLVEQGKLQHDPYQERVASELEKLLGRLEEYEKDMEEYHANLSNWEKNRENERRRILMEEAEQKQQGGIWMSVNKHQTEIAPGAATLHPHTNHQYYVKTLFLILALKPCMALEQVQIMVQETRSGVPPGVLSDNLQSIQQQLDDHTIVIGSMAARMEDSFAALQALLEERLPPRTAVQNNGVNLMADQEVQVPDIIPNQQPEPYYYPAAVPPPNGNAVQFREPMEPPWMQGGGENLWHNPGGGRRGYGRPMDQAAMHHREHYGQNQAYQPWQQGRQAGVPRPMKLEFPRFKGGDPTPWIYKAIQYFHYYQVQDAEKDLGLLVMMIPWKSLTKLRHTTTVIAYKGQFESISNRIRNLSDMHKLSCFMSGLKDEIRLAVKMQGPRNLSEAYALAKIQEEYLITCKRSQRPQYEGNRSNWSQQNLISGNARVESKGIESRQLNPKPPLPVQKLTPLYIMEEVDLDEDLEQVIEEELELTEESEEFAEITLCALLGSTSPSTMRVVACINGKKAVVLIDTGSTHNFLDCDLAKSLRFGIDTSSCFGVKVANGEVIRTKGECKDIQFKIWLKGLKTPKPELQGSKQFSKGSPTQGLLLQIMQCNLCQGTELPEGDVQEVLEEFQTVFEEPQGLPPNRGHEHQIMLKAEAKPTSQRPYRYPFYQKGEIEKIVQELLESGCIRPSLSPFASLVLLVRKADGSWRMCVDYRSLNKDTIKDKFPIPVVDELLDELQGFNIFSKLDLRSGYHQIRMKESDIEKIAFRTHEGHYEFLVMPFGLTNAPSTFQALMNDVFKPFLRKFVLVFFDDILGTVLMQEGRPLAFYSQALKGKALFLSTYEKELMALVLSVKKWRPYLFGQNFVIKTDQQSLKHLLEQRIGTPMQQKWISKLLGYHFVVEFKRGKENLVADAFSRQVDTDLMTEVEKETVQLQAQAPNHQLDQGSSLYAISFPSPTWLTELKNSYQEDPVTKDLIASVSTAPDPQGAVTYKNGLLLHKGRLYLGENCTLKPKVLALLHDSPLGGHSGYLKTYQRAKKDWFWKGMKQDIKSYVKELVDRLTKYVHFMALAHPYIAAKELFKIQEVELAMNSSYHPQTDGQTEVVNRSLEQYLRAFAGDKPSLLQPFRQKSVSRKHGKLAARFYGPFQIVEKVGAVAYRLELPEEAQIHNVFHVSCLKPKLGQSVLPIAKLPLVDSMGHLSLEPIRILDQRTIKKRRHGSATEVLVQWEGSTQEDATWELLFKLQQQYPHLVGKVF</sequence>
<reference evidence="18" key="1">
    <citation type="submission" date="2018-02" db="EMBL/GenBank/DDBJ databases">
        <authorList>
            <person name="Cohen D.B."/>
            <person name="Kent A.D."/>
        </authorList>
    </citation>
    <scope>NUCLEOTIDE SEQUENCE</scope>
</reference>
<keyword evidence="6" id="KW-0064">Aspartyl protease</keyword>
<dbReference type="PANTHER" id="PTHR37984">
    <property type="entry name" value="PROTEIN CBG26694"/>
    <property type="match status" value="1"/>
</dbReference>
<keyword evidence="3" id="KW-0548">Nucleotidyltransferase</keyword>
<keyword evidence="9" id="KW-0460">Magnesium</keyword>
<keyword evidence="12" id="KW-0239">DNA-directed DNA polymerase</keyword>
<dbReference type="Gene3D" id="3.10.10.10">
    <property type="entry name" value="HIV Type 1 Reverse Transcriptase, subunit A, domain 1"/>
    <property type="match status" value="1"/>
</dbReference>
<dbReference type="GO" id="GO:0004190">
    <property type="term" value="F:aspartic-type endopeptidase activity"/>
    <property type="evidence" value="ECO:0007669"/>
    <property type="project" value="UniProtKB-KW"/>
</dbReference>
<evidence type="ECO:0000256" key="3">
    <source>
        <dbReference type="ARBA" id="ARBA00022695"/>
    </source>
</evidence>
<keyword evidence="14" id="KW-0233">DNA recombination</keyword>
<dbReference type="Gene3D" id="2.40.70.10">
    <property type="entry name" value="Acid Proteases"/>
    <property type="match status" value="1"/>
</dbReference>
<evidence type="ECO:0000256" key="5">
    <source>
        <dbReference type="ARBA" id="ARBA00022723"/>
    </source>
</evidence>
<evidence type="ECO:0000259" key="17">
    <source>
        <dbReference type="PROSITE" id="PS50878"/>
    </source>
</evidence>
<dbReference type="InterPro" id="IPR056924">
    <property type="entry name" value="SH3_Tf2-1"/>
</dbReference>
<dbReference type="InterPro" id="IPR000477">
    <property type="entry name" value="RT_dom"/>
</dbReference>
<dbReference type="InterPro" id="IPR012337">
    <property type="entry name" value="RNaseH-like_sf"/>
</dbReference>
<dbReference type="InterPro" id="IPR016197">
    <property type="entry name" value="Chromo-like_dom_sf"/>
</dbReference>
<dbReference type="SUPFAM" id="SSF54160">
    <property type="entry name" value="Chromo domain-like"/>
    <property type="match status" value="1"/>
</dbReference>
<organism evidence="18">
    <name type="scientific">Fagus sylvatica</name>
    <name type="common">Beechnut</name>
    <dbReference type="NCBI Taxonomy" id="28930"/>
    <lineage>
        <taxon>Eukaryota</taxon>
        <taxon>Viridiplantae</taxon>
        <taxon>Streptophyta</taxon>
        <taxon>Embryophyta</taxon>
        <taxon>Tracheophyta</taxon>
        <taxon>Spermatophyta</taxon>
        <taxon>Magnoliopsida</taxon>
        <taxon>eudicotyledons</taxon>
        <taxon>Gunneridae</taxon>
        <taxon>Pentapetalae</taxon>
        <taxon>rosids</taxon>
        <taxon>fabids</taxon>
        <taxon>Fagales</taxon>
        <taxon>Fagaceae</taxon>
        <taxon>Fagus</taxon>
    </lineage>
</organism>
<dbReference type="InterPro" id="IPR000953">
    <property type="entry name" value="Chromo/chromo_shadow_dom"/>
</dbReference>
<dbReference type="Pfam" id="PF00078">
    <property type="entry name" value="RVT_1"/>
    <property type="match status" value="1"/>
</dbReference>
<dbReference type="PROSITE" id="PS50013">
    <property type="entry name" value="CHROMO_2"/>
    <property type="match status" value="1"/>
</dbReference>
<keyword evidence="15" id="KW-0175">Coiled coil</keyword>
<feature type="domain" description="Reverse transcriptase" evidence="17">
    <location>
        <begin position="721"/>
        <end position="901"/>
    </location>
</feature>
<dbReference type="GO" id="GO:0015074">
    <property type="term" value="P:DNA integration"/>
    <property type="evidence" value="ECO:0007669"/>
    <property type="project" value="UniProtKB-KW"/>
</dbReference>
<evidence type="ECO:0000256" key="4">
    <source>
        <dbReference type="ARBA" id="ARBA00022722"/>
    </source>
</evidence>
<dbReference type="GO" id="GO:0004519">
    <property type="term" value="F:endonuclease activity"/>
    <property type="evidence" value="ECO:0007669"/>
    <property type="project" value="UniProtKB-KW"/>
</dbReference>
<evidence type="ECO:0000259" key="16">
    <source>
        <dbReference type="PROSITE" id="PS50013"/>
    </source>
</evidence>
<dbReference type="EMBL" id="OIVN01005420">
    <property type="protein sequence ID" value="SPD22358.1"/>
    <property type="molecule type" value="Genomic_DNA"/>
</dbReference>
<evidence type="ECO:0000256" key="1">
    <source>
        <dbReference type="ARBA" id="ARBA00022670"/>
    </source>
</evidence>
<dbReference type="GO" id="GO:0006310">
    <property type="term" value="P:DNA recombination"/>
    <property type="evidence" value="ECO:0007669"/>
    <property type="project" value="UniProtKB-KW"/>
</dbReference>
<keyword evidence="11" id="KW-0695">RNA-directed DNA polymerase</keyword>
<dbReference type="FunFam" id="3.10.10.10:FF:000007">
    <property type="entry name" value="Retrovirus-related Pol polyprotein from transposon 17.6-like Protein"/>
    <property type="match status" value="1"/>
</dbReference>
<dbReference type="CDD" id="cd00303">
    <property type="entry name" value="retropepsin_like"/>
    <property type="match status" value="1"/>
</dbReference>
<name>A0A2N9ID79_FAGSY</name>
<evidence type="ECO:0000256" key="11">
    <source>
        <dbReference type="ARBA" id="ARBA00022918"/>
    </source>
</evidence>
<dbReference type="InterPro" id="IPR041588">
    <property type="entry name" value="Integrase_H2C2"/>
</dbReference>
<keyword evidence="10" id="KW-0229">DNA integration</keyword>
<gene>
    <name evidence="18" type="ORF">FSB_LOCUS50240</name>
</gene>
<evidence type="ECO:0000256" key="8">
    <source>
        <dbReference type="ARBA" id="ARBA00022801"/>
    </source>
</evidence>
<dbReference type="Gene3D" id="3.30.70.270">
    <property type="match status" value="1"/>
</dbReference>
<dbReference type="InterPro" id="IPR021109">
    <property type="entry name" value="Peptidase_aspartic_dom_sf"/>
</dbReference>
<dbReference type="CDD" id="cd09274">
    <property type="entry name" value="RNase_HI_RT_Ty3"/>
    <property type="match status" value="1"/>
</dbReference>
<evidence type="ECO:0000256" key="14">
    <source>
        <dbReference type="ARBA" id="ARBA00023172"/>
    </source>
</evidence>
<dbReference type="GO" id="GO:0003964">
    <property type="term" value="F:RNA-directed DNA polymerase activity"/>
    <property type="evidence" value="ECO:0007669"/>
    <property type="project" value="UniProtKB-KW"/>
</dbReference>
<dbReference type="CDD" id="cd01647">
    <property type="entry name" value="RT_LTR"/>
    <property type="match status" value="1"/>
</dbReference>
<dbReference type="InterPro" id="IPR043502">
    <property type="entry name" value="DNA/RNA_pol_sf"/>
</dbReference>
<dbReference type="Pfam" id="PF17921">
    <property type="entry name" value="Integrase_H2C2"/>
    <property type="match status" value="1"/>
</dbReference>
<dbReference type="GO" id="GO:0003887">
    <property type="term" value="F:DNA-directed DNA polymerase activity"/>
    <property type="evidence" value="ECO:0007669"/>
    <property type="project" value="UniProtKB-KW"/>
</dbReference>
<keyword evidence="2" id="KW-0808">Transferase</keyword>
<keyword evidence="7" id="KW-0255">Endonuclease</keyword>
<protein>
    <submittedName>
        <fullName evidence="18">Uncharacterized protein</fullName>
    </submittedName>
</protein>
<dbReference type="GO" id="GO:0046872">
    <property type="term" value="F:metal ion binding"/>
    <property type="evidence" value="ECO:0007669"/>
    <property type="project" value="UniProtKB-KW"/>
</dbReference>
<evidence type="ECO:0000256" key="10">
    <source>
        <dbReference type="ARBA" id="ARBA00022908"/>
    </source>
</evidence>
<dbReference type="InterPro" id="IPR036397">
    <property type="entry name" value="RNaseH_sf"/>
</dbReference>
<evidence type="ECO:0000256" key="12">
    <source>
        <dbReference type="ARBA" id="ARBA00022932"/>
    </source>
</evidence>
<evidence type="ECO:0000256" key="2">
    <source>
        <dbReference type="ARBA" id="ARBA00022679"/>
    </source>
</evidence>
<keyword evidence="8" id="KW-0378">Hydrolase</keyword>
<dbReference type="GO" id="GO:0006508">
    <property type="term" value="P:proteolysis"/>
    <property type="evidence" value="ECO:0007669"/>
    <property type="project" value="UniProtKB-KW"/>
</dbReference>
<dbReference type="Pfam" id="PF24626">
    <property type="entry name" value="SH3_Tf2-1"/>
    <property type="match status" value="1"/>
</dbReference>
<proteinExistence type="predicted"/>
<dbReference type="Gene3D" id="3.30.420.10">
    <property type="entry name" value="Ribonuclease H-like superfamily/Ribonuclease H"/>
    <property type="match status" value="1"/>
</dbReference>
<evidence type="ECO:0000256" key="6">
    <source>
        <dbReference type="ARBA" id="ARBA00022750"/>
    </source>
</evidence>
<evidence type="ECO:0000313" key="18">
    <source>
        <dbReference type="EMBL" id="SPD22358.1"/>
    </source>
</evidence>
<evidence type="ECO:0000256" key="9">
    <source>
        <dbReference type="ARBA" id="ARBA00022842"/>
    </source>
</evidence>
<keyword evidence="13" id="KW-0238">DNA-binding</keyword>
<dbReference type="InterPro" id="IPR050951">
    <property type="entry name" value="Retrovirus_Pol_polyprotein"/>
</dbReference>
<evidence type="ECO:0000256" key="15">
    <source>
        <dbReference type="SAM" id="Coils"/>
    </source>
</evidence>